<dbReference type="InterPro" id="IPR006860">
    <property type="entry name" value="FecR"/>
</dbReference>
<dbReference type="Pfam" id="PF04773">
    <property type="entry name" value="FecR"/>
    <property type="match status" value="1"/>
</dbReference>
<evidence type="ECO:0000259" key="2">
    <source>
        <dbReference type="Pfam" id="PF04773"/>
    </source>
</evidence>
<feature type="domain" description="FecR protein" evidence="2">
    <location>
        <begin position="183"/>
        <end position="278"/>
    </location>
</feature>
<dbReference type="Proteomes" id="UP001500742">
    <property type="component" value="Unassembled WGS sequence"/>
</dbReference>
<organism evidence="4 5">
    <name type="scientific">Mucilaginibacter dorajii</name>
    <dbReference type="NCBI Taxonomy" id="692994"/>
    <lineage>
        <taxon>Bacteria</taxon>
        <taxon>Pseudomonadati</taxon>
        <taxon>Bacteroidota</taxon>
        <taxon>Sphingobacteriia</taxon>
        <taxon>Sphingobacteriales</taxon>
        <taxon>Sphingobacteriaceae</taxon>
        <taxon>Mucilaginibacter</taxon>
    </lineage>
</organism>
<reference evidence="5" key="1">
    <citation type="journal article" date="2019" name="Int. J. Syst. Evol. Microbiol.">
        <title>The Global Catalogue of Microorganisms (GCM) 10K type strain sequencing project: providing services to taxonomists for standard genome sequencing and annotation.</title>
        <authorList>
            <consortium name="The Broad Institute Genomics Platform"/>
            <consortium name="The Broad Institute Genome Sequencing Center for Infectious Disease"/>
            <person name="Wu L."/>
            <person name="Ma J."/>
        </authorList>
    </citation>
    <scope>NUCLEOTIDE SEQUENCE [LARGE SCALE GENOMIC DNA]</scope>
    <source>
        <strain evidence="5">JCM 16601</strain>
    </source>
</reference>
<proteinExistence type="predicted"/>
<evidence type="ECO:0000259" key="3">
    <source>
        <dbReference type="Pfam" id="PF16344"/>
    </source>
</evidence>
<evidence type="ECO:0000256" key="1">
    <source>
        <dbReference type="SAM" id="Phobius"/>
    </source>
</evidence>
<dbReference type="RefSeq" id="WP_259090556.1">
    <property type="nucleotide sequence ID" value="NZ_BAAAZC010000004.1"/>
</dbReference>
<dbReference type="InterPro" id="IPR032508">
    <property type="entry name" value="FecR_C"/>
</dbReference>
<keyword evidence="1" id="KW-0812">Transmembrane</keyword>
<evidence type="ECO:0000313" key="5">
    <source>
        <dbReference type="Proteomes" id="UP001500742"/>
    </source>
</evidence>
<feature type="transmembrane region" description="Helical" evidence="1">
    <location>
        <begin position="77"/>
        <end position="100"/>
    </location>
</feature>
<dbReference type="Pfam" id="PF16344">
    <property type="entry name" value="FecR_C"/>
    <property type="match status" value="1"/>
</dbReference>
<name>A0ABP7P442_9SPHI</name>
<dbReference type="InterPro" id="IPR012373">
    <property type="entry name" value="Ferrdict_sens_TM"/>
</dbReference>
<dbReference type="Gene3D" id="3.55.50.30">
    <property type="match status" value="1"/>
</dbReference>
<gene>
    <name evidence="4" type="ORF">GCM10022210_03570</name>
</gene>
<sequence>MQKQEFRRLIQKYLNGQASVEEEQLLLELFDRLQEDTNWDEEMMGVKQQLEDRMLQRLYSGIQQSQEQPDPKALYGIFYRVTAAAAILLAIVGAGLYYSLKYPAQLPVTAVNKVPVKHDADPGKNDAVLTLDNGEKVVLDSARVGTIAKNGNISVQKTADGQLIYTVDGGNTASSNGPVTYNTISTPRGGQYQVILPDGSKVWLNAASSLKYPTSFAGNERNVQLTGEAYFEVAKNPQKPFKVSVNDLNVKVLGTHFNIMAYNDEDAIKTTLLEGSVQLTAGGRSSMLKPDQQGIVKDSHINVVDVEAEKFVAWKNGYFEFNRASILDVMKQLSRWYDMQVVYEGKISDDEFVGRIERSAKLSRVLHILELSHVHFKVEDKKITVSP</sequence>
<protein>
    <submittedName>
        <fullName evidence="4">DUF4974 domain-containing protein</fullName>
    </submittedName>
</protein>
<feature type="domain" description="Protein FecR C-terminal" evidence="3">
    <location>
        <begin position="318"/>
        <end position="385"/>
    </location>
</feature>
<dbReference type="Gene3D" id="2.60.120.1440">
    <property type="match status" value="1"/>
</dbReference>
<dbReference type="EMBL" id="BAAAZC010000004">
    <property type="protein sequence ID" value="GAA3959416.1"/>
    <property type="molecule type" value="Genomic_DNA"/>
</dbReference>
<keyword evidence="1" id="KW-0472">Membrane</keyword>
<keyword evidence="1" id="KW-1133">Transmembrane helix</keyword>
<keyword evidence="5" id="KW-1185">Reference proteome</keyword>
<accession>A0ABP7P442</accession>
<dbReference type="PANTHER" id="PTHR30273:SF2">
    <property type="entry name" value="PROTEIN FECR"/>
    <property type="match status" value="1"/>
</dbReference>
<evidence type="ECO:0000313" key="4">
    <source>
        <dbReference type="EMBL" id="GAA3959416.1"/>
    </source>
</evidence>
<dbReference type="PANTHER" id="PTHR30273">
    <property type="entry name" value="PERIPLASMIC SIGNAL SENSOR AND SIGMA FACTOR ACTIVATOR FECR-RELATED"/>
    <property type="match status" value="1"/>
</dbReference>
<comment type="caution">
    <text evidence="4">The sequence shown here is derived from an EMBL/GenBank/DDBJ whole genome shotgun (WGS) entry which is preliminary data.</text>
</comment>